<dbReference type="EMBL" id="LQPK01000018">
    <property type="protein sequence ID" value="ORW30171.1"/>
    <property type="molecule type" value="Genomic_DNA"/>
</dbReference>
<dbReference type="InterPro" id="IPR051606">
    <property type="entry name" value="Polyketide_Oxido-like"/>
</dbReference>
<dbReference type="GO" id="GO:0004074">
    <property type="term" value="F:biliverdin reductase [NAD(P)H] activity"/>
    <property type="evidence" value="ECO:0007669"/>
    <property type="project" value="TreeGrafter"/>
</dbReference>
<dbReference type="InterPro" id="IPR036291">
    <property type="entry name" value="NAD(P)-bd_dom_sf"/>
</dbReference>
<feature type="domain" description="NAD(P)-binding" evidence="1">
    <location>
        <begin position="7"/>
        <end position="199"/>
    </location>
</feature>
<name>A0A1X2AAP9_9MYCO</name>
<reference evidence="4 5" key="1">
    <citation type="journal article" date="2015" name="Emerg. Microbes Infect.">
        <title>Characterization of 17 strains belonging to the Mycobacterium simiae complex and description of Mycobacterium paraense sp. nov.</title>
        <authorList>
            <person name="Fusco da Costa A.R."/>
            <person name="Fedrizzi T."/>
            <person name="Lopes M.L."/>
            <person name="Pecorari M."/>
            <person name="Oliveira da Costa W.L."/>
            <person name="Giacobazzi E."/>
            <person name="da Costa Bahia J.R."/>
            <person name="De Sanctis V."/>
            <person name="Batista Lima K.V."/>
            <person name="Bertorelli R."/>
            <person name="Grottola A."/>
            <person name="Fabio A."/>
            <person name="Mariottini A."/>
            <person name="Ferretti P."/>
            <person name="Di Leva F."/>
            <person name="Fregni Serpini G."/>
            <person name="Tagliazucchi S."/>
            <person name="Rumpianesi F."/>
            <person name="Jousson O."/>
            <person name="Segata N."/>
            <person name="Tortoli E."/>
        </authorList>
    </citation>
    <scope>NUCLEOTIDE SEQUENCE [LARGE SCALE GENOMIC DNA]</scope>
    <source>
        <strain evidence="2 5">FI-07156</strain>
        <strain evidence="3 4">IEC33</strain>
    </source>
</reference>
<dbReference type="PANTHER" id="PTHR43355:SF2">
    <property type="entry name" value="FLAVIN REDUCTASE (NADPH)"/>
    <property type="match status" value="1"/>
</dbReference>
<protein>
    <submittedName>
        <fullName evidence="3">Epimerase</fullName>
    </submittedName>
</protein>
<evidence type="ECO:0000313" key="3">
    <source>
        <dbReference type="EMBL" id="ORW47160.1"/>
    </source>
</evidence>
<dbReference type="STRING" id="767916.AWB91_22660"/>
<comment type="caution">
    <text evidence="3">The sequence shown here is derived from an EMBL/GenBank/DDBJ whole genome shotgun (WGS) entry which is preliminary data.</text>
</comment>
<dbReference type="Gene3D" id="3.40.50.720">
    <property type="entry name" value="NAD(P)-binding Rossmann-like Domain"/>
    <property type="match status" value="1"/>
</dbReference>
<dbReference type="CDD" id="cd05244">
    <property type="entry name" value="BVR-B_like_SDR_a"/>
    <property type="match status" value="1"/>
</dbReference>
<gene>
    <name evidence="3" type="ORF">AWB90_14565</name>
    <name evidence="2" type="ORF">AWB91_22660</name>
</gene>
<keyword evidence="5" id="KW-1185">Reference proteome</keyword>
<reference evidence="2" key="2">
    <citation type="submission" date="2016-01" db="EMBL/GenBank/DDBJ databases">
        <authorList>
            <person name="Ana R.F.D.C."/>
            <person name="Tarcisio F."/>
            <person name="Maria L.L."/>
            <person name="Monica P."/>
            <person name="Wana L.O.D.C."/>
            <person name="Elisabetta G."/>
            <person name="Jeann R.D.C.B."/>
            <person name="Veronica D.S."/>
            <person name="Karla V.B.L."/>
            <person name="Roberto B."/>
            <person name="Antonella G."/>
            <person name="Anna F."/>
            <person name="Alessandro M."/>
            <person name="Pamela F."/>
            <person name="Francesca D.L."/>
            <person name="Giulia F.S."/>
            <person name="Sara T."/>
            <person name="Fabio R."/>
            <person name="Olivier J."/>
            <person name="Nicola S."/>
            <person name="Enrico T."/>
        </authorList>
    </citation>
    <scope>NUCLEOTIDE SEQUENCE</scope>
    <source>
        <strain evidence="2">FI-07156</strain>
    </source>
</reference>
<dbReference type="PANTHER" id="PTHR43355">
    <property type="entry name" value="FLAVIN REDUCTASE (NADPH)"/>
    <property type="match status" value="1"/>
</dbReference>
<dbReference type="Proteomes" id="UP000193285">
    <property type="component" value="Unassembled WGS sequence"/>
</dbReference>
<evidence type="ECO:0000259" key="1">
    <source>
        <dbReference type="Pfam" id="PF13460"/>
    </source>
</evidence>
<reference evidence="3" key="3">
    <citation type="submission" date="2016-01" db="EMBL/GenBank/DDBJ databases">
        <authorList>
            <person name="Oliw E.H."/>
        </authorList>
    </citation>
    <scope>NUCLEOTIDE SEQUENCE</scope>
    <source>
        <strain evidence="3">IEC33</strain>
    </source>
</reference>
<dbReference type="AlphaFoldDB" id="A0A1X2AAP9"/>
<proteinExistence type="predicted"/>
<accession>A0A1X2AAP9</accession>
<evidence type="ECO:0000313" key="5">
    <source>
        <dbReference type="Proteomes" id="UP000193801"/>
    </source>
</evidence>
<dbReference type="OrthoDB" id="3763081at2"/>
<evidence type="ECO:0000313" key="4">
    <source>
        <dbReference type="Proteomes" id="UP000193285"/>
    </source>
</evidence>
<dbReference type="GO" id="GO:0042602">
    <property type="term" value="F:riboflavin reductase (NADPH) activity"/>
    <property type="evidence" value="ECO:0007669"/>
    <property type="project" value="TreeGrafter"/>
</dbReference>
<dbReference type="RefSeq" id="WP_085097836.1">
    <property type="nucleotide sequence ID" value="NZ_LQPL01000018.1"/>
</dbReference>
<dbReference type="Pfam" id="PF13460">
    <property type="entry name" value="NAD_binding_10"/>
    <property type="match status" value="1"/>
</dbReference>
<evidence type="ECO:0000313" key="2">
    <source>
        <dbReference type="EMBL" id="ORW30171.1"/>
    </source>
</evidence>
<dbReference type="EMBL" id="LQPN01000044">
    <property type="protein sequence ID" value="ORW47160.1"/>
    <property type="molecule type" value="Genomic_DNA"/>
</dbReference>
<dbReference type="Proteomes" id="UP000193801">
    <property type="component" value="Unassembled WGS sequence"/>
</dbReference>
<dbReference type="InterPro" id="IPR016040">
    <property type="entry name" value="NAD(P)-bd_dom"/>
</dbReference>
<sequence>MRITVFGATGGVGRELVKQGLQRGYAVTAVVRDARRLPLTGPGLRVATIAALDDPGTLIPVIRGSDAVLSALGPHGRKDGPVVSSSTRAIVTAMDACSTRRFVGVSAAPVGPMAEGEGLVNRWVLLPVVKSIFRNVYTDLAEMEALLQASDIDWTVVRPPRLVDKPIAGRYRTALGANVARGSSISRADVAHAMLEALPAPQTFRHAVGVAY</sequence>
<organism evidence="3 4">
    <name type="scientific">Mycobacterium paraense</name>
    <dbReference type="NCBI Taxonomy" id="767916"/>
    <lineage>
        <taxon>Bacteria</taxon>
        <taxon>Bacillati</taxon>
        <taxon>Actinomycetota</taxon>
        <taxon>Actinomycetes</taxon>
        <taxon>Mycobacteriales</taxon>
        <taxon>Mycobacteriaceae</taxon>
        <taxon>Mycobacterium</taxon>
        <taxon>Mycobacterium simiae complex</taxon>
    </lineage>
</organism>
<dbReference type="SUPFAM" id="SSF51735">
    <property type="entry name" value="NAD(P)-binding Rossmann-fold domains"/>
    <property type="match status" value="1"/>
</dbReference>